<keyword evidence="3" id="KW-1185">Reference proteome</keyword>
<feature type="compositionally biased region" description="Basic and acidic residues" evidence="1">
    <location>
        <begin position="76"/>
        <end position="85"/>
    </location>
</feature>
<dbReference type="EMBL" id="VCYH01000001">
    <property type="protein sequence ID" value="MDN7023613.1"/>
    <property type="molecule type" value="Genomic_DNA"/>
</dbReference>
<dbReference type="RefSeq" id="WP_301662657.1">
    <property type="nucleotide sequence ID" value="NZ_VCYH01000001.1"/>
</dbReference>
<evidence type="ECO:0000313" key="3">
    <source>
        <dbReference type="Proteomes" id="UP001168338"/>
    </source>
</evidence>
<proteinExistence type="predicted"/>
<dbReference type="Proteomes" id="UP001168338">
    <property type="component" value="Unassembled WGS sequence"/>
</dbReference>
<organism evidence="2 3">
    <name type="scientific">Methanoculleus frigidifontis</name>
    <dbReference type="NCBI Taxonomy" id="2584085"/>
    <lineage>
        <taxon>Archaea</taxon>
        <taxon>Methanobacteriati</taxon>
        <taxon>Methanobacteriota</taxon>
        <taxon>Stenosarchaea group</taxon>
        <taxon>Methanomicrobia</taxon>
        <taxon>Methanomicrobiales</taxon>
        <taxon>Methanomicrobiaceae</taxon>
        <taxon>Methanoculleus</taxon>
    </lineage>
</organism>
<protein>
    <recommendedName>
        <fullName evidence="4">Transposase</fullName>
    </recommendedName>
</protein>
<feature type="compositionally biased region" description="Basic residues" evidence="1">
    <location>
        <begin position="39"/>
        <end position="48"/>
    </location>
</feature>
<feature type="region of interest" description="Disordered" evidence="1">
    <location>
        <begin position="39"/>
        <end position="93"/>
    </location>
</feature>
<sequence>MTEALSFEEKVSYLIDTPDDLLPCFSPLERATIMALKAMRKGDRKAKGSHAGSRDTNETGPGKHPGVRTPAVVDGETERLWEKSSPRAAPPTT</sequence>
<name>A0ABT8M6R0_9EURY</name>
<reference evidence="2" key="1">
    <citation type="submission" date="2019-05" db="EMBL/GenBank/DDBJ databases">
        <title>Methanoculleus sp. FWC-SCC1, a methanogenic archaeon isolated from deep marine cold seep.</title>
        <authorList>
            <person name="Chen Y.-W."/>
            <person name="Chen S.-C."/>
            <person name="Teng N.-H."/>
            <person name="Lai M.-C."/>
        </authorList>
    </citation>
    <scope>NUCLEOTIDE SEQUENCE</scope>
    <source>
        <strain evidence="2">FWC-SCC1</strain>
    </source>
</reference>
<comment type="caution">
    <text evidence="2">The sequence shown here is derived from an EMBL/GenBank/DDBJ whole genome shotgun (WGS) entry which is preliminary data.</text>
</comment>
<evidence type="ECO:0000313" key="2">
    <source>
        <dbReference type="EMBL" id="MDN7023613.1"/>
    </source>
</evidence>
<gene>
    <name evidence="2" type="ORF">FGU65_01645</name>
</gene>
<evidence type="ECO:0008006" key="4">
    <source>
        <dbReference type="Google" id="ProtNLM"/>
    </source>
</evidence>
<accession>A0ABT8M6R0</accession>
<evidence type="ECO:0000256" key="1">
    <source>
        <dbReference type="SAM" id="MobiDB-lite"/>
    </source>
</evidence>